<dbReference type="Pfam" id="PF12832">
    <property type="entry name" value="MFS_1_like"/>
    <property type="match status" value="1"/>
</dbReference>
<dbReference type="GO" id="GO:0016020">
    <property type="term" value="C:membrane"/>
    <property type="evidence" value="ECO:0007669"/>
    <property type="project" value="UniProtKB-SubCell"/>
</dbReference>
<organism evidence="8 10">
    <name type="scientific">Hyalella azteca</name>
    <name type="common">Amphipod</name>
    <dbReference type="NCBI Taxonomy" id="294128"/>
    <lineage>
        <taxon>Eukaryota</taxon>
        <taxon>Metazoa</taxon>
        <taxon>Ecdysozoa</taxon>
        <taxon>Arthropoda</taxon>
        <taxon>Crustacea</taxon>
        <taxon>Multicrustacea</taxon>
        <taxon>Malacostraca</taxon>
        <taxon>Eumalacostraca</taxon>
        <taxon>Peracarida</taxon>
        <taxon>Amphipoda</taxon>
        <taxon>Senticaudata</taxon>
        <taxon>Talitrida</taxon>
        <taxon>Talitroidea</taxon>
        <taxon>Hyalellidae</taxon>
        <taxon>Hyalella</taxon>
    </lineage>
</organism>
<evidence type="ECO:0000256" key="1">
    <source>
        <dbReference type="ARBA" id="ARBA00004141"/>
    </source>
</evidence>
<dbReference type="InterPro" id="IPR024989">
    <property type="entry name" value="MFS_assoc_dom"/>
</dbReference>
<sequence>MSELNSKLTTDRGLAVGERLLTDEKRKLSAILDHEDLKDIKSPKEGMEEAQKISWRRKVWKELKPDKRLIPIKILTFLFFGGMFCVTPYFSLHMQQLGISVKEIAIIYSILPLPAIMGPVICGIIGDYVSNFKAILIANIGLTVLFNIASVFTPVLELQHMQPLNFNSSGLSLSEPFCLLEGETLSSDRMPWLCNSPCFDNSELDVFSNTNQTLHCTSVDRSHELPLSSCFLEMPDEAGCGHTVQFSNGRSRFSSSKDNFYASTNECIVTCVPTSMQGVDDSYMSNSRTFWIYFICRIFVTLFMNAAFSMMDASIMAVMLRTGGDYGKQRLVAMLSMATFPFIASCIVESLSKGPADYSYAIYLHALLLGCSAIVAFCINLDVKSEKNENIWRDIIQLMKRTEVVIFLFIIFLLGANWGFLENYLFVFLNYLKAPTYLLGLTMTFGCLTGVPMLLVSDRIVEKLGRQKVFVIGFLAYTVRMFGYSIITNPWYCFIFEALEVFTYQIMWVAAVTYFPILAPTSLLGTLTGIAGAVHYNIGRGGGALVGGFLIAGVGMVWTFRVFGVASFFFAIMYIVLHKYGLNKLAEVKDQDAENTKEEEANQKVEV</sequence>
<dbReference type="RefSeq" id="XP_018006707.1">
    <property type="nucleotide sequence ID" value="XM_018151218.2"/>
</dbReference>
<dbReference type="OMA" id="YKARRLM"/>
<comment type="similarity">
    <text evidence="2">Belongs to the major facilitator superfamily. MFSD6 family.</text>
</comment>
<dbReference type="RefSeq" id="XP_018006708.1">
    <property type="nucleotide sequence ID" value="XM_018151219.2"/>
</dbReference>
<feature type="transmembrane region" description="Helical" evidence="6">
    <location>
        <begin position="136"/>
        <end position="156"/>
    </location>
</feature>
<feature type="transmembrane region" description="Helical" evidence="6">
    <location>
        <begin position="544"/>
        <end position="577"/>
    </location>
</feature>
<reference evidence="9 10" key="1">
    <citation type="submission" date="2025-04" db="UniProtKB">
        <authorList>
            <consortium name="RefSeq"/>
        </authorList>
    </citation>
    <scope>IDENTIFICATION</scope>
    <source>
        <tissue evidence="9 10">Whole organism</tissue>
    </source>
</reference>
<feature type="transmembrane region" description="Helical" evidence="6">
    <location>
        <begin position="404"/>
        <end position="425"/>
    </location>
</feature>
<dbReference type="InterPro" id="IPR051717">
    <property type="entry name" value="MFS_MFSD6"/>
</dbReference>
<feature type="transmembrane region" description="Helical" evidence="6">
    <location>
        <begin position="437"/>
        <end position="457"/>
    </location>
</feature>
<evidence type="ECO:0000313" key="8">
    <source>
        <dbReference type="Proteomes" id="UP000694843"/>
    </source>
</evidence>
<dbReference type="SUPFAM" id="SSF103473">
    <property type="entry name" value="MFS general substrate transporter"/>
    <property type="match status" value="2"/>
</dbReference>
<feature type="transmembrane region" description="Helical" evidence="6">
    <location>
        <begin position="74"/>
        <end position="92"/>
    </location>
</feature>
<evidence type="ECO:0000313" key="9">
    <source>
        <dbReference type="RefSeq" id="XP_018006707.1"/>
    </source>
</evidence>
<dbReference type="PROSITE" id="PS50850">
    <property type="entry name" value="MFS"/>
    <property type="match status" value="1"/>
</dbReference>
<protein>
    <submittedName>
        <fullName evidence="9 10">Major facilitator superfamily domain-containing protein 6</fullName>
    </submittedName>
</protein>
<proteinExistence type="inferred from homology"/>
<evidence type="ECO:0000256" key="6">
    <source>
        <dbReference type="SAM" id="Phobius"/>
    </source>
</evidence>
<feature type="transmembrane region" description="Helical" evidence="6">
    <location>
        <begin position="469"/>
        <end position="487"/>
    </location>
</feature>
<gene>
    <name evidence="9 10" type="primary">LOC108664597</name>
</gene>
<evidence type="ECO:0000256" key="3">
    <source>
        <dbReference type="ARBA" id="ARBA00022692"/>
    </source>
</evidence>
<dbReference type="KEGG" id="hazt:108664597"/>
<accession>A0A8B7MZK6</accession>
<feature type="transmembrane region" description="Helical" evidence="6">
    <location>
        <begin position="104"/>
        <end position="129"/>
    </location>
</feature>
<dbReference type="Proteomes" id="UP000694843">
    <property type="component" value="Unplaced"/>
</dbReference>
<keyword evidence="3 6" id="KW-0812">Transmembrane</keyword>
<dbReference type="OrthoDB" id="10056177at2759"/>
<keyword evidence="8" id="KW-1185">Reference proteome</keyword>
<feature type="transmembrane region" description="Helical" evidence="6">
    <location>
        <begin position="362"/>
        <end position="383"/>
    </location>
</feature>
<dbReference type="GeneID" id="108664597"/>
<evidence type="ECO:0000256" key="5">
    <source>
        <dbReference type="ARBA" id="ARBA00023136"/>
    </source>
</evidence>
<dbReference type="InterPro" id="IPR036259">
    <property type="entry name" value="MFS_trans_sf"/>
</dbReference>
<feature type="transmembrane region" description="Helical" evidence="6">
    <location>
        <begin position="331"/>
        <end position="350"/>
    </location>
</feature>
<evidence type="ECO:0000259" key="7">
    <source>
        <dbReference type="PROSITE" id="PS50850"/>
    </source>
</evidence>
<feature type="transmembrane region" description="Helical" evidence="6">
    <location>
        <begin position="507"/>
        <end position="532"/>
    </location>
</feature>
<dbReference type="GO" id="GO:0022857">
    <property type="term" value="F:transmembrane transporter activity"/>
    <property type="evidence" value="ECO:0007669"/>
    <property type="project" value="InterPro"/>
</dbReference>
<evidence type="ECO:0000313" key="10">
    <source>
        <dbReference type="RefSeq" id="XP_018006708.1"/>
    </source>
</evidence>
<dbReference type="PANTHER" id="PTHR16172">
    <property type="entry name" value="MAJOR FACILITATOR SUPERFAMILY DOMAIN-CONTAINING PROTEIN 6-LIKE"/>
    <property type="match status" value="1"/>
</dbReference>
<keyword evidence="5 6" id="KW-0472">Membrane</keyword>
<dbReference type="InterPro" id="IPR020846">
    <property type="entry name" value="MFS_dom"/>
</dbReference>
<dbReference type="PANTHER" id="PTHR16172:SF41">
    <property type="entry name" value="MAJOR FACILITATOR SUPERFAMILY DOMAIN-CONTAINING PROTEIN 6-LIKE"/>
    <property type="match status" value="1"/>
</dbReference>
<keyword evidence="4 6" id="KW-1133">Transmembrane helix</keyword>
<comment type="subcellular location">
    <subcellularLocation>
        <location evidence="1">Membrane</location>
        <topology evidence="1">Multi-pass membrane protein</topology>
    </subcellularLocation>
</comment>
<feature type="domain" description="Major facilitator superfamily (MFS) profile" evidence="7">
    <location>
        <begin position="403"/>
        <end position="607"/>
    </location>
</feature>
<dbReference type="Gene3D" id="1.20.1250.20">
    <property type="entry name" value="MFS general substrate transporter like domains"/>
    <property type="match status" value="3"/>
</dbReference>
<dbReference type="AlphaFoldDB" id="A0A8B7MZK6"/>
<evidence type="ECO:0000256" key="4">
    <source>
        <dbReference type="ARBA" id="ARBA00022989"/>
    </source>
</evidence>
<feature type="transmembrane region" description="Helical" evidence="6">
    <location>
        <begin position="290"/>
        <end position="310"/>
    </location>
</feature>
<name>A0A8B7MZK6_HYAAZ</name>
<evidence type="ECO:0000256" key="2">
    <source>
        <dbReference type="ARBA" id="ARBA00005241"/>
    </source>
</evidence>